<accession>A0A3D5N4K4</accession>
<proteinExistence type="predicted"/>
<comment type="caution">
    <text evidence="1">The sequence shown here is derived from an EMBL/GenBank/DDBJ whole genome shotgun (WGS) entry which is preliminary data.</text>
</comment>
<gene>
    <name evidence="1" type="ORF">DHR80_03990</name>
</gene>
<name>A0A3D5N4K4_9PROT</name>
<evidence type="ECO:0000313" key="1">
    <source>
        <dbReference type="EMBL" id="HCW66371.1"/>
    </source>
</evidence>
<sequence>GGLFSEAEVSAAKTEFNNRISDIMDDNPDDPAQGYRDVIDFYDAASDDEKATFDWVVDRSEVQKSYFVHGGREDVGMGMPVVEKLMQAWGQLSAAGGNSNDLPNMPAYHEAMMWWAQDNGGAHHVDLLT</sequence>
<evidence type="ECO:0000313" key="2">
    <source>
        <dbReference type="Proteomes" id="UP000264179"/>
    </source>
</evidence>
<dbReference type="RefSeq" id="WP_277276634.1">
    <property type="nucleotide sequence ID" value="NZ_DPOP01000036.1"/>
</dbReference>
<protein>
    <submittedName>
        <fullName evidence="1">Uncharacterized protein</fullName>
    </submittedName>
</protein>
<feature type="non-terminal residue" evidence="1">
    <location>
        <position position="1"/>
    </location>
</feature>
<dbReference type="AlphaFoldDB" id="A0A3D5N4K4"/>
<dbReference type="EMBL" id="DPOP01000036">
    <property type="protein sequence ID" value="HCW66371.1"/>
    <property type="molecule type" value="Genomic_DNA"/>
</dbReference>
<dbReference type="Proteomes" id="UP000264179">
    <property type="component" value="Unassembled WGS sequence"/>
</dbReference>
<organism evidence="1 2">
    <name type="scientific">Thalassospira lucentensis</name>
    <dbReference type="NCBI Taxonomy" id="168935"/>
    <lineage>
        <taxon>Bacteria</taxon>
        <taxon>Pseudomonadati</taxon>
        <taxon>Pseudomonadota</taxon>
        <taxon>Alphaproteobacteria</taxon>
        <taxon>Rhodospirillales</taxon>
        <taxon>Thalassospiraceae</taxon>
        <taxon>Thalassospira</taxon>
    </lineage>
</organism>
<reference evidence="1 2" key="1">
    <citation type="journal article" date="2018" name="Nat. Biotechnol.">
        <title>A standardized bacterial taxonomy based on genome phylogeny substantially revises the tree of life.</title>
        <authorList>
            <person name="Parks D.H."/>
            <person name="Chuvochina M."/>
            <person name="Waite D.W."/>
            <person name="Rinke C."/>
            <person name="Skarshewski A."/>
            <person name="Chaumeil P.A."/>
            <person name="Hugenholtz P."/>
        </authorList>
    </citation>
    <scope>NUCLEOTIDE SEQUENCE [LARGE SCALE GENOMIC DNA]</scope>
    <source>
        <strain evidence="1">UBA9881</strain>
    </source>
</reference>